<reference evidence="1 2" key="1">
    <citation type="submission" date="2024-05" db="EMBL/GenBank/DDBJ databases">
        <authorList>
            <person name="Wallberg A."/>
        </authorList>
    </citation>
    <scope>NUCLEOTIDE SEQUENCE [LARGE SCALE GENOMIC DNA]</scope>
</reference>
<dbReference type="InterPro" id="IPR016187">
    <property type="entry name" value="CTDL_fold"/>
</dbReference>
<feature type="non-terminal residue" evidence="1">
    <location>
        <position position="1"/>
    </location>
</feature>
<comment type="caution">
    <text evidence="1">The sequence shown here is derived from an EMBL/GenBank/DDBJ whole genome shotgun (WGS) entry which is preliminary data.</text>
</comment>
<dbReference type="Gene3D" id="3.10.100.10">
    <property type="entry name" value="Mannose-Binding Protein A, subunit A"/>
    <property type="match status" value="1"/>
</dbReference>
<dbReference type="AlphaFoldDB" id="A0AAV2SSI3"/>
<evidence type="ECO:0000313" key="2">
    <source>
        <dbReference type="Proteomes" id="UP001497623"/>
    </source>
</evidence>
<feature type="non-terminal residue" evidence="1">
    <location>
        <position position="101"/>
    </location>
</feature>
<dbReference type="SUPFAM" id="SSF56436">
    <property type="entry name" value="C-type lectin-like"/>
    <property type="match status" value="1"/>
</dbReference>
<dbReference type="EMBL" id="CAXKWB010122874">
    <property type="protein sequence ID" value="CAL4237940.1"/>
    <property type="molecule type" value="Genomic_DNA"/>
</dbReference>
<organism evidence="1 2">
    <name type="scientific">Meganyctiphanes norvegica</name>
    <name type="common">Northern krill</name>
    <name type="synonym">Thysanopoda norvegica</name>
    <dbReference type="NCBI Taxonomy" id="48144"/>
    <lineage>
        <taxon>Eukaryota</taxon>
        <taxon>Metazoa</taxon>
        <taxon>Ecdysozoa</taxon>
        <taxon>Arthropoda</taxon>
        <taxon>Crustacea</taxon>
        <taxon>Multicrustacea</taxon>
        <taxon>Malacostraca</taxon>
        <taxon>Eumalacostraca</taxon>
        <taxon>Eucarida</taxon>
        <taxon>Euphausiacea</taxon>
        <taxon>Euphausiidae</taxon>
        <taxon>Meganyctiphanes</taxon>
    </lineage>
</organism>
<accession>A0AAV2SSI3</accession>
<evidence type="ECO:0000313" key="1">
    <source>
        <dbReference type="EMBL" id="CAL4237940.1"/>
    </source>
</evidence>
<dbReference type="Proteomes" id="UP001497623">
    <property type="component" value="Unassembled WGS sequence"/>
</dbReference>
<protein>
    <recommendedName>
        <fullName evidence="3">C-type lectin domain-containing protein</fullName>
    </recommendedName>
</protein>
<name>A0AAV2SSI3_MEGNR</name>
<dbReference type="InterPro" id="IPR016186">
    <property type="entry name" value="C-type_lectin-like/link_sf"/>
</dbReference>
<evidence type="ECO:0008006" key="3">
    <source>
        <dbReference type="Google" id="ProtNLM"/>
    </source>
</evidence>
<dbReference type="CDD" id="cd00037">
    <property type="entry name" value="CLECT"/>
    <property type="match status" value="1"/>
</dbReference>
<keyword evidence="2" id="KW-1185">Reference proteome</keyword>
<sequence>ARQCPGDSFKIGSNCYKIYTDTIRSWDDSKSKCEAEGLVMATKPDDAITLRKYIVETYGDNYVYLDARGDNTEFRWLRTDEAISNTDALWRHGYPGTKVTT</sequence>
<gene>
    <name evidence="1" type="ORF">MNOR_LOCUS40413</name>
</gene>
<proteinExistence type="predicted"/>